<dbReference type="InterPro" id="IPR006685">
    <property type="entry name" value="MscS_channel_2nd"/>
</dbReference>
<feature type="transmembrane region" description="Helical" evidence="7">
    <location>
        <begin position="80"/>
        <end position="102"/>
    </location>
</feature>
<organism evidence="11 12">
    <name type="scientific">Aquimarina hainanensis</name>
    <dbReference type="NCBI Taxonomy" id="1578017"/>
    <lineage>
        <taxon>Bacteria</taxon>
        <taxon>Pseudomonadati</taxon>
        <taxon>Bacteroidota</taxon>
        <taxon>Flavobacteriia</taxon>
        <taxon>Flavobacteriales</taxon>
        <taxon>Flavobacteriaceae</taxon>
        <taxon>Aquimarina</taxon>
    </lineage>
</organism>
<name>A0ABW5N2L9_9FLAO</name>
<dbReference type="Pfam" id="PF21082">
    <property type="entry name" value="MS_channel_3rd"/>
    <property type="match status" value="1"/>
</dbReference>
<keyword evidence="4 7" id="KW-0812">Transmembrane</keyword>
<dbReference type="RefSeq" id="WP_176029393.1">
    <property type="nucleotide sequence ID" value="NZ_JBHSJV010000001.1"/>
</dbReference>
<dbReference type="Gene3D" id="1.10.287.1260">
    <property type="match status" value="1"/>
</dbReference>
<feature type="transmembrane region" description="Helical" evidence="7">
    <location>
        <begin position="39"/>
        <end position="60"/>
    </location>
</feature>
<dbReference type="InterPro" id="IPR011014">
    <property type="entry name" value="MscS_channel_TM-2"/>
</dbReference>
<feature type="domain" description="Mechanosensitive ion channel MscS C-terminal" evidence="9">
    <location>
        <begin position="202"/>
        <end position="283"/>
    </location>
</feature>
<keyword evidence="3" id="KW-1003">Cell membrane</keyword>
<keyword evidence="5 7" id="KW-1133">Transmembrane helix</keyword>
<evidence type="ECO:0000256" key="1">
    <source>
        <dbReference type="ARBA" id="ARBA00004651"/>
    </source>
</evidence>
<evidence type="ECO:0000313" key="12">
    <source>
        <dbReference type="Proteomes" id="UP001597459"/>
    </source>
</evidence>
<dbReference type="SUPFAM" id="SSF82689">
    <property type="entry name" value="Mechanosensitive channel protein MscS (YggB), C-terminal domain"/>
    <property type="match status" value="1"/>
</dbReference>
<evidence type="ECO:0000259" key="8">
    <source>
        <dbReference type="Pfam" id="PF00924"/>
    </source>
</evidence>
<dbReference type="Gene3D" id="2.30.30.60">
    <property type="match status" value="1"/>
</dbReference>
<evidence type="ECO:0000256" key="2">
    <source>
        <dbReference type="ARBA" id="ARBA00008017"/>
    </source>
</evidence>
<dbReference type="InterPro" id="IPR011066">
    <property type="entry name" value="MscS_channel_C_sf"/>
</dbReference>
<dbReference type="Pfam" id="PF21088">
    <property type="entry name" value="MS_channel_1st"/>
    <property type="match status" value="1"/>
</dbReference>
<dbReference type="InterPro" id="IPR052702">
    <property type="entry name" value="MscS-like_channel"/>
</dbReference>
<evidence type="ECO:0000256" key="4">
    <source>
        <dbReference type="ARBA" id="ARBA00022692"/>
    </source>
</evidence>
<evidence type="ECO:0000256" key="3">
    <source>
        <dbReference type="ARBA" id="ARBA00022475"/>
    </source>
</evidence>
<reference evidence="12" key="1">
    <citation type="journal article" date="2019" name="Int. J. Syst. Evol. Microbiol.">
        <title>The Global Catalogue of Microorganisms (GCM) 10K type strain sequencing project: providing services to taxonomists for standard genome sequencing and annotation.</title>
        <authorList>
            <consortium name="The Broad Institute Genomics Platform"/>
            <consortium name="The Broad Institute Genome Sequencing Center for Infectious Disease"/>
            <person name="Wu L."/>
            <person name="Ma J."/>
        </authorList>
    </citation>
    <scope>NUCLEOTIDE SEQUENCE [LARGE SCALE GENOMIC DNA]</scope>
    <source>
        <strain evidence="12">KCTC 42423</strain>
    </source>
</reference>
<dbReference type="InterPro" id="IPR049278">
    <property type="entry name" value="MS_channel_C"/>
</dbReference>
<sequence length="295" mass="33440">MQDDITAQVKEVIHEDVWQSLQSFLNYEIFHFGTEKSPIILTVGLLLFVIVVFVITSFCLKLIRKLVTRKLPNENKKKFISIFSFTRYFIYVIVIFIALDLIGFNITGIFAASAALLVGVGLALQTLIQDIISGIFIFIDQSVKVGDIFEMEGTVGRVEEIKLRTTRAVTIDNKVLIIPNHLYLTSILYNWTQNNVYTRESVTVGVAYGSDVNLVKEVLIKAALTSDKVLATPEPSVLFTDFGDSSLEFRLIFTINNCFEATIIKSEIRFAIDRLFKEHKIDIPFPQTEVTIVRK</sequence>
<dbReference type="InterPro" id="IPR010920">
    <property type="entry name" value="LSM_dom_sf"/>
</dbReference>
<evidence type="ECO:0000259" key="9">
    <source>
        <dbReference type="Pfam" id="PF21082"/>
    </source>
</evidence>
<comment type="caution">
    <text evidence="11">The sequence shown here is derived from an EMBL/GenBank/DDBJ whole genome shotgun (WGS) entry which is preliminary data.</text>
</comment>
<evidence type="ECO:0000313" key="11">
    <source>
        <dbReference type="EMBL" id="MFD2589850.1"/>
    </source>
</evidence>
<accession>A0ABW5N2L9</accession>
<dbReference type="SUPFAM" id="SSF50182">
    <property type="entry name" value="Sm-like ribonucleoproteins"/>
    <property type="match status" value="1"/>
</dbReference>
<comment type="subcellular location">
    <subcellularLocation>
        <location evidence="1">Cell membrane</location>
        <topology evidence="1">Multi-pass membrane protein</topology>
    </subcellularLocation>
</comment>
<dbReference type="SUPFAM" id="SSF82861">
    <property type="entry name" value="Mechanosensitive channel protein MscS (YggB), transmembrane region"/>
    <property type="match status" value="1"/>
</dbReference>
<comment type="similarity">
    <text evidence="2">Belongs to the MscS (TC 1.A.23) family.</text>
</comment>
<feature type="transmembrane region" description="Helical" evidence="7">
    <location>
        <begin position="108"/>
        <end position="128"/>
    </location>
</feature>
<dbReference type="Proteomes" id="UP001597459">
    <property type="component" value="Unassembled WGS sequence"/>
</dbReference>
<gene>
    <name evidence="11" type="ORF">ACFSTE_03345</name>
</gene>
<dbReference type="PANTHER" id="PTHR30347:SF1">
    <property type="entry name" value="MECHANOSENSITIVE CHANNEL MSCK"/>
    <property type="match status" value="1"/>
</dbReference>
<evidence type="ECO:0000256" key="7">
    <source>
        <dbReference type="SAM" id="Phobius"/>
    </source>
</evidence>
<evidence type="ECO:0000259" key="10">
    <source>
        <dbReference type="Pfam" id="PF21088"/>
    </source>
</evidence>
<feature type="domain" description="Mechanosensitive ion channel transmembrane helices 2/3" evidence="10">
    <location>
        <begin position="86"/>
        <end position="125"/>
    </location>
</feature>
<dbReference type="InterPro" id="IPR049142">
    <property type="entry name" value="MS_channel_1st"/>
</dbReference>
<evidence type="ECO:0000256" key="6">
    <source>
        <dbReference type="ARBA" id="ARBA00023136"/>
    </source>
</evidence>
<keyword evidence="6 7" id="KW-0472">Membrane</keyword>
<evidence type="ECO:0000256" key="5">
    <source>
        <dbReference type="ARBA" id="ARBA00022989"/>
    </source>
</evidence>
<keyword evidence="12" id="KW-1185">Reference proteome</keyword>
<dbReference type="InterPro" id="IPR023408">
    <property type="entry name" value="MscS_beta-dom_sf"/>
</dbReference>
<protein>
    <submittedName>
        <fullName evidence="11">Mechanosensitive ion channel family protein</fullName>
    </submittedName>
</protein>
<proteinExistence type="inferred from homology"/>
<dbReference type="PANTHER" id="PTHR30347">
    <property type="entry name" value="POTASSIUM CHANNEL RELATED"/>
    <property type="match status" value="1"/>
</dbReference>
<feature type="domain" description="Mechanosensitive ion channel MscS" evidence="8">
    <location>
        <begin position="126"/>
        <end position="192"/>
    </location>
</feature>
<dbReference type="EMBL" id="JBHULX010000002">
    <property type="protein sequence ID" value="MFD2589850.1"/>
    <property type="molecule type" value="Genomic_DNA"/>
</dbReference>
<dbReference type="Gene3D" id="3.30.70.100">
    <property type="match status" value="1"/>
</dbReference>
<dbReference type="Pfam" id="PF00924">
    <property type="entry name" value="MS_channel_2nd"/>
    <property type="match status" value="1"/>
</dbReference>